<dbReference type="NCBIfam" id="TIGR00369">
    <property type="entry name" value="unchar_dom_1"/>
    <property type="match status" value="1"/>
</dbReference>
<dbReference type="PANTHER" id="PTHR43240">
    <property type="entry name" value="1,4-DIHYDROXY-2-NAPHTHOYL-COA THIOESTERASE 1"/>
    <property type="match status" value="1"/>
</dbReference>
<evidence type="ECO:0000313" key="3">
    <source>
        <dbReference type="EMBL" id="GGC22311.1"/>
    </source>
</evidence>
<dbReference type="Gene3D" id="3.10.129.10">
    <property type="entry name" value="Hotdog Thioesterase"/>
    <property type="match status" value="1"/>
</dbReference>
<evidence type="ECO:0000259" key="2">
    <source>
        <dbReference type="Pfam" id="PF03061"/>
    </source>
</evidence>
<dbReference type="EMBL" id="BMEC01000001">
    <property type="protein sequence ID" value="GGC22311.1"/>
    <property type="molecule type" value="Genomic_DNA"/>
</dbReference>
<dbReference type="InterPro" id="IPR029069">
    <property type="entry name" value="HotDog_dom_sf"/>
</dbReference>
<dbReference type="SUPFAM" id="SSF54637">
    <property type="entry name" value="Thioesterase/thiol ester dehydrase-isomerase"/>
    <property type="match status" value="1"/>
</dbReference>
<name>A0ABQ1LCB4_9BACT</name>
<feature type="domain" description="Thioesterase" evidence="2">
    <location>
        <begin position="54"/>
        <end position="126"/>
    </location>
</feature>
<keyword evidence="1" id="KW-0378">Hydrolase</keyword>
<keyword evidence="4" id="KW-1185">Reference proteome</keyword>
<dbReference type="InterPro" id="IPR006683">
    <property type="entry name" value="Thioestr_dom"/>
</dbReference>
<dbReference type="InterPro" id="IPR003736">
    <property type="entry name" value="PAAI_dom"/>
</dbReference>
<comment type="caution">
    <text evidence="3">The sequence shown here is derived from an EMBL/GenBank/DDBJ whole genome shotgun (WGS) entry which is preliminary data.</text>
</comment>
<sequence>MQKEFIELLKKGIEELMPANQLLGIKILEVKSGYAHLHVPFKNEFIGDFIQERWHGGFLAAIADTAGGTAAATTLQSPKDKLNTIDMRIDYLHAATSSDIEAKAQVIKDGKTIVKVDIQLFQDHQENPVVVARCVFSKLIKENSDKLSGKD</sequence>
<gene>
    <name evidence="3" type="ORF">GCM10011506_04520</name>
</gene>
<proteinExistence type="predicted"/>
<dbReference type="Proteomes" id="UP000636010">
    <property type="component" value="Unassembled WGS sequence"/>
</dbReference>
<accession>A0ABQ1LCB4</accession>
<evidence type="ECO:0000313" key="4">
    <source>
        <dbReference type="Proteomes" id="UP000636010"/>
    </source>
</evidence>
<evidence type="ECO:0000256" key="1">
    <source>
        <dbReference type="ARBA" id="ARBA00022801"/>
    </source>
</evidence>
<protein>
    <recommendedName>
        <fullName evidence="2">Thioesterase domain-containing protein</fullName>
    </recommendedName>
</protein>
<reference evidence="4" key="1">
    <citation type="journal article" date="2019" name="Int. J. Syst. Evol. Microbiol.">
        <title>The Global Catalogue of Microorganisms (GCM) 10K type strain sequencing project: providing services to taxonomists for standard genome sequencing and annotation.</title>
        <authorList>
            <consortium name="The Broad Institute Genomics Platform"/>
            <consortium name="The Broad Institute Genome Sequencing Center for Infectious Disease"/>
            <person name="Wu L."/>
            <person name="Ma J."/>
        </authorList>
    </citation>
    <scope>NUCLEOTIDE SEQUENCE [LARGE SCALE GENOMIC DNA]</scope>
    <source>
        <strain evidence="4">CGMCC 1.10832</strain>
    </source>
</reference>
<dbReference type="CDD" id="cd03443">
    <property type="entry name" value="PaaI_thioesterase"/>
    <property type="match status" value="1"/>
</dbReference>
<dbReference type="RefSeq" id="WP_127137571.1">
    <property type="nucleotide sequence ID" value="NZ_BAABHU010000001.1"/>
</dbReference>
<dbReference type="Pfam" id="PF03061">
    <property type="entry name" value="4HBT"/>
    <property type="match status" value="1"/>
</dbReference>
<organism evidence="3 4">
    <name type="scientific">Marivirga lumbricoides</name>
    <dbReference type="NCBI Taxonomy" id="1046115"/>
    <lineage>
        <taxon>Bacteria</taxon>
        <taxon>Pseudomonadati</taxon>
        <taxon>Bacteroidota</taxon>
        <taxon>Cytophagia</taxon>
        <taxon>Cytophagales</taxon>
        <taxon>Marivirgaceae</taxon>
        <taxon>Marivirga</taxon>
    </lineage>
</organism>